<dbReference type="InterPro" id="IPR052815">
    <property type="entry name" value="PDCD2-like_regulator"/>
</dbReference>
<feature type="domain" description="Programmed cell death protein 2 C-terminal" evidence="2">
    <location>
        <begin position="129"/>
        <end position="219"/>
    </location>
</feature>
<feature type="compositionally biased region" description="Low complexity" evidence="1">
    <location>
        <begin position="84"/>
        <end position="93"/>
    </location>
</feature>
<feature type="non-terminal residue" evidence="3">
    <location>
        <position position="1"/>
    </location>
</feature>
<evidence type="ECO:0000313" key="3">
    <source>
        <dbReference type="EMBL" id="JAP98646.1"/>
    </source>
</evidence>
<accession>A0A146KU05</accession>
<reference evidence="3" key="1">
    <citation type="journal article" date="2016" name="Gigascience">
        <title>De novo construction of an expanded transcriptome assembly for the western tarnished plant bug, Lygus hesperus.</title>
        <authorList>
            <person name="Tassone E.E."/>
            <person name="Geib S.M."/>
            <person name="Hall B."/>
            <person name="Fabrick J.A."/>
            <person name="Brent C.S."/>
            <person name="Hull J.J."/>
        </authorList>
    </citation>
    <scope>NUCLEOTIDE SEQUENCE</scope>
</reference>
<name>A0A146KU05_LYGHE</name>
<protein>
    <recommendedName>
        <fullName evidence="2">Programmed cell death protein 2 C-terminal domain-containing protein</fullName>
    </recommendedName>
</protein>
<evidence type="ECO:0000259" key="2">
    <source>
        <dbReference type="Pfam" id="PF04194"/>
    </source>
</evidence>
<dbReference type="PANTHER" id="PTHR46421:SF1">
    <property type="entry name" value="PROGRAMMED CELL DEATH PROTEIN 2-LIKE"/>
    <property type="match status" value="1"/>
</dbReference>
<feature type="region of interest" description="Disordered" evidence="1">
    <location>
        <begin position="1"/>
        <end position="28"/>
    </location>
</feature>
<dbReference type="GO" id="GO:0005737">
    <property type="term" value="C:cytoplasm"/>
    <property type="evidence" value="ECO:0007669"/>
    <property type="project" value="InterPro"/>
</dbReference>
<gene>
    <name evidence="3" type="ORF">g.5481</name>
</gene>
<dbReference type="EMBL" id="GDHC01019982">
    <property type="protein sequence ID" value="JAP98646.1"/>
    <property type="molecule type" value="Transcribed_RNA"/>
</dbReference>
<dbReference type="AlphaFoldDB" id="A0A146KU05"/>
<dbReference type="PANTHER" id="PTHR46421">
    <property type="entry name" value="PROGRAMMED CELL DEATH PROTEIN 2-LIKE"/>
    <property type="match status" value="1"/>
</dbReference>
<feature type="region of interest" description="Disordered" evidence="1">
    <location>
        <begin position="84"/>
        <end position="115"/>
    </location>
</feature>
<proteinExistence type="predicted"/>
<sequence>GAGAGAGDSSPNCTQMHPAPTADVGPKCDDGPVILPLYIVWEEEMCGGSRADHAEKLLQKYIEDCGASDDDGCGGTTWLVGGDASGASGTDSDTGTDTDTDGDASGEVGRDGGLDRGEQHRLTRLALAMEKVPDQILRYYWHGSSKLARYLIPCRTSSSCNVPRCGTCHAPLVIELQVLSSVFVVLQDVWTTMFGAPRETVCPEWTLAHIYTCPYNCSRIQRGYACVSSL</sequence>
<evidence type="ECO:0000256" key="1">
    <source>
        <dbReference type="SAM" id="MobiDB-lite"/>
    </source>
</evidence>
<dbReference type="Pfam" id="PF04194">
    <property type="entry name" value="PDCD2_C"/>
    <property type="match status" value="1"/>
</dbReference>
<dbReference type="InterPro" id="IPR007320">
    <property type="entry name" value="PDCD2_C"/>
</dbReference>
<organism evidence="3">
    <name type="scientific">Lygus hesperus</name>
    <name type="common">Western plant bug</name>
    <dbReference type="NCBI Taxonomy" id="30085"/>
    <lineage>
        <taxon>Eukaryota</taxon>
        <taxon>Metazoa</taxon>
        <taxon>Ecdysozoa</taxon>
        <taxon>Arthropoda</taxon>
        <taxon>Hexapoda</taxon>
        <taxon>Insecta</taxon>
        <taxon>Pterygota</taxon>
        <taxon>Neoptera</taxon>
        <taxon>Paraneoptera</taxon>
        <taxon>Hemiptera</taxon>
        <taxon>Heteroptera</taxon>
        <taxon>Panheteroptera</taxon>
        <taxon>Cimicomorpha</taxon>
        <taxon>Miridae</taxon>
        <taxon>Mirini</taxon>
        <taxon>Lygus</taxon>
    </lineage>
</organism>
<feature type="compositionally biased region" description="Acidic residues" evidence="1">
    <location>
        <begin position="94"/>
        <end position="104"/>
    </location>
</feature>